<name>A0A517YZ73_9BACT</name>
<dbReference type="NCBIfam" id="NF038131">
    <property type="entry name" value="choice_anch_K"/>
    <property type="match status" value="1"/>
</dbReference>
<proteinExistence type="predicted"/>
<dbReference type="OrthoDB" id="449840at2"/>
<sequence length="247" mass="26469">MAFARIHKKRFFAFIATLIIGVPIFITSNASAAMFTGRVSTNTISINDDLNPDATYKEEYNNRLIRLGQNPSPGYTIEDTLQTLAGYNPIETDASEAFSVGGITHWNGKTVADTAPDSIAYNVNLNFSGDNASLGPQTFTFNLDFNAGAEGESDVYSIPDTAISDQTFTYNGVTYALQLLGFGNNPNAINADFITGGLYSNSNSNILAQFVEIPATVPTPAAGTLALASLAALALKRNRNTRTKRTT</sequence>
<dbReference type="EMBL" id="CP036425">
    <property type="protein sequence ID" value="QDU35489.1"/>
    <property type="molecule type" value="Genomic_DNA"/>
</dbReference>
<gene>
    <name evidence="2" type="ORF">KS4_35720</name>
</gene>
<keyword evidence="1" id="KW-1133">Transmembrane helix</keyword>
<dbReference type="RefSeq" id="WP_145080910.1">
    <property type="nucleotide sequence ID" value="NZ_CP036425.1"/>
</dbReference>
<reference evidence="2 3" key="1">
    <citation type="submission" date="2019-02" db="EMBL/GenBank/DDBJ databases">
        <title>Deep-cultivation of Planctomycetes and their phenomic and genomic characterization uncovers novel biology.</title>
        <authorList>
            <person name="Wiegand S."/>
            <person name="Jogler M."/>
            <person name="Boedeker C."/>
            <person name="Pinto D."/>
            <person name="Vollmers J."/>
            <person name="Rivas-Marin E."/>
            <person name="Kohn T."/>
            <person name="Peeters S.H."/>
            <person name="Heuer A."/>
            <person name="Rast P."/>
            <person name="Oberbeckmann S."/>
            <person name="Bunk B."/>
            <person name="Jeske O."/>
            <person name="Meyerdierks A."/>
            <person name="Storesund J.E."/>
            <person name="Kallscheuer N."/>
            <person name="Luecker S."/>
            <person name="Lage O.M."/>
            <person name="Pohl T."/>
            <person name="Merkel B.J."/>
            <person name="Hornburger P."/>
            <person name="Mueller R.-W."/>
            <person name="Bruemmer F."/>
            <person name="Labrenz M."/>
            <person name="Spormann A.M."/>
            <person name="Op den Camp H."/>
            <person name="Overmann J."/>
            <person name="Amann R."/>
            <person name="Jetten M.S.M."/>
            <person name="Mascher T."/>
            <person name="Medema M.H."/>
            <person name="Devos D.P."/>
            <person name="Kaster A.-K."/>
            <person name="Ovreas L."/>
            <person name="Rohde M."/>
            <person name="Galperin M.Y."/>
            <person name="Jogler C."/>
        </authorList>
    </citation>
    <scope>NUCLEOTIDE SEQUENCE [LARGE SCALE GENOMIC DNA]</scope>
    <source>
        <strain evidence="2 3">KS4</strain>
    </source>
</reference>
<keyword evidence="1" id="KW-0472">Membrane</keyword>
<keyword evidence="3" id="KW-1185">Reference proteome</keyword>
<evidence type="ECO:0000256" key="1">
    <source>
        <dbReference type="SAM" id="Phobius"/>
    </source>
</evidence>
<feature type="transmembrane region" description="Helical" evidence="1">
    <location>
        <begin position="217"/>
        <end position="235"/>
    </location>
</feature>
<organism evidence="2 3">
    <name type="scientific">Poriferisphaera corsica</name>
    <dbReference type="NCBI Taxonomy" id="2528020"/>
    <lineage>
        <taxon>Bacteria</taxon>
        <taxon>Pseudomonadati</taxon>
        <taxon>Planctomycetota</taxon>
        <taxon>Phycisphaerae</taxon>
        <taxon>Phycisphaerales</taxon>
        <taxon>Phycisphaeraceae</taxon>
        <taxon>Poriferisphaera</taxon>
    </lineage>
</organism>
<dbReference type="Proteomes" id="UP000317369">
    <property type="component" value="Chromosome"/>
</dbReference>
<evidence type="ECO:0000313" key="2">
    <source>
        <dbReference type="EMBL" id="QDU35489.1"/>
    </source>
</evidence>
<accession>A0A517YZ73</accession>
<protein>
    <recommendedName>
        <fullName evidence="4">PEP-CTERM sorting domain-containing protein</fullName>
    </recommendedName>
</protein>
<keyword evidence="1" id="KW-0812">Transmembrane</keyword>
<evidence type="ECO:0000313" key="3">
    <source>
        <dbReference type="Proteomes" id="UP000317369"/>
    </source>
</evidence>
<evidence type="ECO:0008006" key="4">
    <source>
        <dbReference type="Google" id="ProtNLM"/>
    </source>
</evidence>
<dbReference type="KEGG" id="pcor:KS4_35720"/>
<dbReference type="InterPro" id="IPR047995">
    <property type="entry name" value="Choice_anch_K"/>
</dbReference>
<dbReference type="AlphaFoldDB" id="A0A517YZ73"/>